<evidence type="ECO:0000313" key="2">
    <source>
        <dbReference type="EMBL" id="RLK58347.1"/>
    </source>
</evidence>
<gene>
    <name evidence="2" type="ORF">CLV68_4445</name>
</gene>
<sequence length="156" mass="17001">MLSRMFRILCVALVAVATMVVGSALPAGAAPGQDALQARANRYLAEFPGSVQTSPTTIRIPGGELRLGTGETRAPKPCSFDWLCLWAYDSNDSVAYYYCGTYALPNWVGNGALENNQSTGTISRFKNSSQQTLWTSTAYDFLPSVNWTPVWYVTPC</sequence>
<dbReference type="Proteomes" id="UP000282454">
    <property type="component" value="Unassembled WGS sequence"/>
</dbReference>
<keyword evidence="1" id="KW-0732">Signal</keyword>
<keyword evidence="3" id="KW-1185">Reference proteome</keyword>
<comment type="caution">
    <text evidence="2">The sequence shown here is derived from an EMBL/GenBank/DDBJ whole genome shotgun (WGS) entry which is preliminary data.</text>
</comment>
<feature type="chain" id="PRO_5019055157" description="Peptidase inhibitor family I36" evidence="1">
    <location>
        <begin position="30"/>
        <end position="156"/>
    </location>
</feature>
<name>A0A421B1W1_9PSEU</name>
<feature type="signal peptide" evidence="1">
    <location>
        <begin position="1"/>
        <end position="29"/>
    </location>
</feature>
<evidence type="ECO:0000313" key="3">
    <source>
        <dbReference type="Proteomes" id="UP000282454"/>
    </source>
</evidence>
<evidence type="ECO:0000256" key="1">
    <source>
        <dbReference type="SAM" id="SignalP"/>
    </source>
</evidence>
<protein>
    <recommendedName>
        <fullName evidence="4">Peptidase inhibitor family I36</fullName>
    </recommendedName>
</protein>
<evidence type="ECO:0008006" key="4">
    <source>
        <dbReference type="Google" id="ProtNLM"/>
    </source>
</evidence>
<reference evidence="2 3" key="1">
    <citation type="submission" date="2018-10" db="EMBL/GenBank/DDBJ databases">
        <title>Genomic Encyclopedia of Archaeal and Bacterial Type Strains, Phase II (KMG-II): from individual species to whole genera.</title>
        <authorList>
            <person name="Goeker M."/>
        </authorList>
    </citation>
    <scope>NUCLEOTIDE SEQUENCE [LARGE SCALE GENOMIC DNA]</scope>
    <source>
        <strain evidence="2 3">DSM 45657</strain>
    </source>
</reference>
<organism evidence="2 3">
    <name type="scientific">Actinokineospora cianjurensis</name>
    <dbReference type="NCBI Taxonomy" id="585224"/>
    <lineage>
        <taxon>Bacteria</taxon>
        <taxon>Bacillati</taxon>
        <taxon>Actinomycetota</taxon>
        <taxon>Actinomycetes</taxon>
        <taxon>Pseudonocardiales</taxon>
        <taxon>Pseudonocardiaceae</taxon>
        <taxon>Actinokineospora</taxon>
    </lineage>
</organism>
<dbReference type="AlphaFoldDB" id="A0A421B1W1"/>
<accession>A0A421B1W1</accession>
<proteinExistence type="predicted"/>
<dbReference type="EMBL" id="RCDD01000003">
    <property type="protein sequence ID" value="RLK58347.1"/>
    <property type="molecule type" value="Genomic_DNA"/>
</dbReference>